<name>A0ABQ7G9I2_DUNSA</name>
<dbReference type="EMBL" id="MU069963">
    <property type="protein sequence ID" value="KAF5831244.1"/>
    <property type="molecule type" value="Genomic_DNA"/>
</dbReference>
<sequence>MYAVHCGAGACAGQQRQLRCPPAVAGAARCHRLAHVQHDKQHGQLTIRHLNGSLQSMDGLDDMQGEDKYV</sequence>
<gene>
    <name evidence="1" type="ORF">DUNSADRAFT_13374</name>
</gene>
<evidence type="ECO:0000313" key="1">
    <source>
        <dbReference type="EMBL" id="KAF5831244.1"/>
    </source>
</evidence>
<evidence type="ECO:0000313" key="2">
    <source>
        <dbReference type="Proteomes" id="UP000815325"/>
    </source>
</evidence>
<comment type="caution">
    <text evidence="1">The sequence shown here is derived from an EMBL/GenBank/DDBJ whole genome shotgun (WGS) entry which is preliminary data.</text>
</comment>
<keyword evidence="2" id="KW-1185">Reference proteome</keyword>
<evidence type="ECO:0008006" key="3">
    <source>
        <dbReference type="Google" id="ProtNLM"/>
    </source>
</evidence>
<reference evidence="1" key="1">
    <citation type="submission" date="2017-08" db="EMBL/GenBank/DDBJ databases">
        <authorList>
            <person name="Polle J.E."/>
            <person name="Barry K."/>
            <person name="Cushman J."/>
            <person name="Schmutz J."/>
            <person name="Tran D."/>
            <person name="Hathwaick L.T."/>
            <person name="Yim W.C."/>
            <person name="Jenkins J."/>
            <person name="Mckie-Krisberg Z.M."/>
            <person name="Prochnik S."/>
            <person name="Lindquist E."/>
            <person name="Dockter R.B."/>
            <person name="Adam C."/>
            <person name="Molina H."/>
            <person name="Bunkerborg J."/>
            <person name="Jin E."/>
            <person name="Buchheim M."/>
            <person name="Magnuson J."/>
        </authorList>
    </citation>
    <scope>NUCLEOTIDE SEQUENCE</scope>
    <source>
        <strain evidence="1">CCAP 19/18</strain>
    </source>
</reference>
<proteinExistence type="predicted"/>
<organism evidence="1 2">
    <name type="scientific">Dunaliella salina</name>
    <name type="common">Green alga</name>
    <name type="synonym">Protococcus salinus</name>
    <dbReference type="NCBI Taxonomy" id="3046"/>
    <lineage>
        <taxon>Eukaryota</taxon>
        <taxon>Viridiplantae</taxon>
        <taxon>Chlorophyta</taxon>
        <taxon>core chlorophytes</taxon>
        <taxon>Chlorophyceae</taxon>
        <taxon>CS clade</taxon>
        <taxon>Chlamydomonadales</taxon>
        <taxon>Dunaliellaceae</taxon>
        <taxon>Dunaliella</taxon>
    </lineage>
</organism>
<dbReference type="Proteomes" id="UP000815325">
    <property type="component" value="Unassembled WGS sequence"/>
</dbReference>
<accession>A0ABQ7G9I2</accession>
<protein>
    <recommendedName>
        <fullName evidence="3">Encoded protein</fullName>
    </recommendedName>
</protein>